<protein>
    <submittedName>
        <fullName evidence="1">Uncharacterized protein</fullName>
    </submittedName>
</protein>
<sequence length="40" mass="4601">MDTRDTCLGCEHRLSYRQWLSIAWAPVVTVVIDNVLRLIG</sequence>
<gene>
    <name evidence="1" type="ORF">QWM81_25045</name>
</gene>
<evidence type="ECO:0000313" key="1">
    <source>
        <dbReference type="EMBL" id="MDN3297249.1"/>
    </source>
</evidence>
<dbReference type="Proteomes" id="UP001174050">
    <property type="component" value="Unassembled WGS sequence"/>
</dbReference>
<accession>A0ABT7ZCM2</accession>
<evidence type="ECO:0000313" key="2">
    <source>
        <dbReference type="Proteomes" id="UP001174050"/>
    </source>
</evidence>
<name>A0ABT7ZCM2_9ACTN</name>
<reference evidence="1" key="1">
    <citation type="submission" date="2023-06" db="EMBL/GenBank/DDBJ databases">
        <title>WGS-Sequencing of Streptomyces ficellus isolate 21 collected from sand in Gara Djebilet Iron Mine in Algeria.</title>
        <authorList>
            <person name="Zegers G.P."/>
            <person name="Gomez A."/>
            <person name="Gueddou A."/>
            <person name="Zahara A.F."/>
            <person name="Worth M."/>
            <person name="Sevigny J.L."/>
            <person name="Tisa L."/>
        </authorList>
    </citation>
    <scope>NUCLEOTIDE SEQUENCE</scope>
    <source>
        <strain evidence="1">AS11</strain>
    </source>
</reference>
<dbReference type="RefSeq" id="WP_290114610.1">
    <property type="nucleotide sequence ID" value="NZ_JAUEPL010000047.1"/>
</dbReference>
<organism evidence="1 2">
    <name type="scientific">Streptomyces ficellus</name>
    <dbReference type="NCBI Taxonomy" id="1977088"/>
    <lineage>
        <taxon>Bacteria</taxon>
        <taxon>Bacillati</taxon>
        <taxon>Actinomycetota</taxon>
        <taxon>Actinomycetes</taxon>
        <taxon>Kitasatosporales</taxon>
        <taxon>Streptomycetaceae</taxon>
        <taxon>Streptomyces</taxon>
    </lineage>
</organism>
<proteinExistence type="predicted"/>
<comment type="caution">
    <text evidence="1">The sequence shown here is derived from an EMBL/GenBank/DDBJ whole genome shotgun (WGS) entry which is preliminary data.</text>
</comment>
<keyword evidence="2" id="KW-1185">Reference proteome</keyword>
<dbReference type="EMBL" id="JAUEPL010000047">
    <property type="protein sequence ID" value="MDN3297249.1"/>
    <property type="molecule type" value="Genomic_DNA"/>
</dbReference>